<evidence type="ECO:0000313" key="4">
    <source>
        <dbReference type="Proteomes" id="UP000094526"/>
    </source>
</evidence>
<reference evidence="4" key="1">
    <citation type="submission" date="2015-07" db="EMBL/GenBank/DDBJ databases">
        <authorList>
            <person name="Teixeira M.M."/>
            <person name="Souza R.C."/>
            <person name="Almeida L.G."/>
            <person name="Vicente V.A."/>
            <person name="de Hoog S."/>
            <person name="Bocca A.L."/>
            <person name="de Almeida S.R."/>
            <person name="Vasconcelos A.T."/>
            <person name="Felipe M.S."/>
        </authorList>
    </citation>
    <scope>NUCLEOTIDE SEQUENCE [LARGE SCALE GENOMIC DNA]</scope>
    <source>
        <strain evidence="4">KSF</strain>
    </source>
</reference>
<evidence type="ECO:0000313" key="3">
    <source>
        <dbReference type="EMBL" id="OCT53492.1"/>
    </source>
</evidence>
<gene>
    <name evidence="3" type="ORF">CLCR_10164</name>
</gene>
<sequence>MSLNAFPDEVIVKICAQLDFQSNANLRLSSKRLSQAGSEALVKRVRFHCAEQSLKRFHAIAHDAVLSKYVDTIVFEANLLANIRCVHTFQAHYHLEDHDRPRPPPHDASVREKRLYERNVAKFNLAIKKKYDRYLALYDTQQKFLSSTICTEMIDPSMLRFPRLTKVVLSTVGRCKHVLSGRFMESFAPDVTMPIGLDSKHTKDQLRHLLFPGGQPLTGLKALEVRVLTPKFFSGFLASDMLCLAFQNLKIIDLDFRLEKEDFTPLQRSNIRQLYADLANGLLRNALCAANDLEQLTVNFDDDGYHGSVADLDKILGNKAWPKLEMLNIDCMSTTEDELMDLLNRQPSLKDLRLGFMHLREGRWLSATTSMRKELKLHDFIPTGIFEDSGQMYPMHHLDGDAYTEDFSHISLGEALGLWVVHGTKSPGGNEYHPLLDDNFTDPDELRDQYGPFMEDGEFSDSDSDSHSDMDCNSD</sequence>
<protein>
    <recommendedName>
        <fullName evidence="2">F-box domain-containing protein</fullName>
    </recommendedName>
</protein>
<dbReference type="STRING" id="86049.A0A1C1CYC1"/>
<accession>A0A1C1CYC1</accession>
<dbReference type="VEuPathDB" id="FungiDB:CLCR_10164"/>
<dbReference type="VEuPathDB" id="FungiDB:G647_00457"/>
<feature type="region of interest" description="Disordered" evidence="1">
    <location>
        <begin position="430"/>
        <end position="475"/>
    </location>
</feature>
<dbReference type="AlphaFoldDB" id="A0A1C1CYC1"/>
<name>A0A1C1CYC1_9EURO</name>
<dbReference type="eggNOG" id="ENOG502SX0G">
    <property type="taxonomic scope" value="Eukaryota"/>
</dbReference>
<dbReference type="Proteomes" id="UP000094526">
    <property type="component" value="Unassembled WGS sequence"/>
</dbReference>
<keyword evidence="4" id="KW-1185">Reference proteome</keyword>
<dbReference type="InterPro" id="IPR001810">
    <property type="entry name" value="F-box_dom"/>
</dbReference>
<evidence type="ECO:0000259" key="2">
    <source>
        <dbReference type="PROSITE" id="PS50181"/>
    </source>
</evidence>
<dbReference type="PROSITE" id="PS50181">
    <property type="entry name" value="FBOX"/>
    <property type="match status" value="1"/>
</dbReference>
<comment type="caution">
    <text evidence="3">The sequence shown here is derived from an EMBL/GenBank/DDBJ whole genome shotgun (WGS) entry which is preliminary data.</text>
</comment>
<dbReference type="EMBL" id="LGRB01000008">
    <property type="protein sequence ID" value="OCT53492.1"/>
    <property type="molecule type" value="Genomic_DNA"/>
</dbReference>
<evidence type="ECO:0000256" key="1">
    <source>
        <dbReference type="SAM" id="MobiDB-lite"/>
    </source>
</evidence>
<organism evidence="3 4">
    <name type="scientific">Cladophialophora carrionii</name>
    <dbReference type="NCBI Taxonomy" id="86049"/>
    <lineage>
        <taxon>Eukaryota</taxon>
        <taxon>Fungi</taxon>
        <taxon>Dikarya</taxon>
        <taxon>Ascomycota</taxon>
        <taxon>Pezizomycotina</taxon>
        <taxon>Eurotiomycetes</taxon>
        <taxon>Chaetothyriomycetidae</taxon>
        <taxon>Chaetothyriales</taxon>
        <taxon>Herpotrichiellaceae</taxon>
        <taxon>Cladophialophora</taxon>
    </lineage>
</organism>
<feature type="compositionally biased region" description="Basic and acidic residues" evidence="1">
    <location>
        <begin position="464"/>
        <end position="475"/>
    </location>
</feature>
<proteinExistence type="predicted"/>
<feature type="domain" description="F-box" evidence="2">
    <location>
        <begin position="1"/>
        <end position="57"/>
    </location>
</feature>
<dbReference type="OrthoDB" id="5422579at2759"/>